<sequence>MDRLKHIALEALHCAFFAALIIAVLYFGSGCQSIEEGPQREQYSAREYRVSNPYTAPVIRDLGDRLEVIKPPALEFTGATATGQQIRAWARANGINATGVFSDSRYAQLESESAIQLALWLKRALHDLGYTYYGDARDCDNFARIFRAFPDFFTADDGAQALVFGIYARMDRPFAGVTDGHHALNAAWTDKGVPVFEPQGWRELVYQDIRAWPNRRGITNIKTD</sequence>
<dbReference type="EMBL" id="VIFK01000678">
    <property type="protein sequence ID" value="TQE91888.1"/>
    <property type="molecule type" value="Genomic_DNA"/>
</dbReference>
<keyword evidence="1" id="KW-1133">Transmembrane helix</keyword>
<keyword evidence="1" id="KW-0812">Transmembrane</keyword>
<proteinExistence type="predicted"/>
<accession>A0A540V597</accession>
<evidence type="ECO:0000256" key="1">
    <source>
        <dbReference type="SAM" id="Phobius"/>
    </source>
</evidence>
<keyword evidence="1" id="KW-0472">Membrane</keyword>
<evidence type="ECO:0000313" key="2">
    <source>
        <dbReference type="EMBL" id="TQE91888.1"/>
    </source>
</evidence>
<organism evidence="2 3">
    <name type="scientific">Spiribacter salinus</name>
    <dbReference type="NCBI Taxonomy" id="1335746"/>
    <lineage>
        <taxon>Bacteria</taxon>
        <taxon>Pseudomonadati</taxon>
        <taxon>Pseudomonadota</taxon>
        <taxon>Gammaproteobacteria</taxon>
        <taxon>Chromatiales</taxon>
        <taxon>Ectothiorhodospiraceae</taxon>
        <taxon>Spiribacter</taxon>
    </lineage>
</organism>
<protein>
    <submittedName>
        <fullName evidence="2">Uncharacterized protein</fullName>
    </submittedName>
</protein>
<name>A0A540V597_9GAMM</name>
<dbReference type="Gene3D" id="3.30.460.70">
    <property type="match status" value="1"/>
</dbReference>
<dbReference type="AlphaFoldDB" id="A0A540V597"/>
<dbReference type="PROSITE" id="PS51257">
    <property type="entry name" value="PROKAR_LIPOPROTEIN"/>
    <property type="match status" value="1"/>
</dbReference>
<comment type="caution">
    <text evidence="2">The sequence shown here is derived from an EMBL/GenBank/DDBJ whole genome shotgun (WGS) entry which is preliminary data.</text>
</comment>
<feature type="transmembrane region" description="Helical" evidence="1">
    <location>
        <begin position="7"/>
        <end position="28"/>
    </location>
</feature>
<gene>
    <name evidence="2" type="ORF">FKY71_20060</name>
</gene>
<evidence type="ECO:0000313" key="3">
    <source>
        <dbReference type="Proteomes" id="UP000315400"/>
    </source>
</evidence>
<dbReference type="Proteomes" id="UP000315400">
    <property type="component" value="Unassembled WGS sequence"/>
</dbReference>
<reference evidence="2 3" key="1">
    <citation type="submission" date="2019-06" db="EMBL/GenBank/DDBJ databases">
        <title>Metagenome assembled Genome of Spiribacter salinus SL48-SHIP from the microbial mat of Salt Lake 48 (Novosibirsk region, Russia).</title>
        <authorList>
            <person name="Shipova A."/>
            <person name="Rozanov A.S."/>
            <person name="Bryanskaya A.V."/>
            <person name="Peltek S.E."/>
        </authorList>
    </citation>
    <scope>NUCLEOTIDE SEQUENCE [LARGE SCALE GENOMIC DNA]</scope>
    <source>
        <strain evidence="2">SL48-SHIP-2</strain>
    </source>
</reference>